<evidence type="ECO:0000313" key="5">
    <source>
        <dbReference type="WBParaSite" id="EgrG_000631800"/>
    </source>
</evidence>
<reference evidence="5" key="3">
    <citation type="submission" date="2020-10" db="UniProtKB">
        <authorList>
            <consortium name="WormBaseParasite"/>
        </authorList>
    </citation>
    <scope>IDENTIFICATION</scope>
</reference>
<dbReference type="OrthoDB" id="6426227at2759"/>
<reference evidence="3 4" key="1">
    <citation type="journal article" date="2013" name="Nature">
        <title>The genomes of four tapeworm species reveal adaptations to parasitism.</title>
        <authorList>
            <person name="Tsai I.J."/>
            <person name="Zarowiecki M."/>
            <person name="Holroyd N."/>
            <person name="Garciarrubio A."/>
            <person name="Sanchez-Flores A."/>
            <person name="Brooks K.L."/>
            <person name="Tracey A."/>
            <person name="Bobes R.J."/>
            <person name="Fragoso G."/>
            <person name="Sciutto E."/>
            <person name="Aslett M."/>
            <person name="Beasley H."/>
            <person name="Bennett H.M."/>
            <person name="Cai J."/>
            <person name="Camicia F."/>
            <person name="Clark R."/>
            <person name="Cucher M."/>
            <person name="De Silva N."/>
            <person name="Day T.A."/>
            <person name="Deplazes P."/>
            <person name="Estrada K."/>
            <person name="Fernandez C."/>
            <person name="Holland P.W."/>
            <person name="Hou J."/>
            <person name="Hu S."/>
            <person name="Huckvale T."/>
            <person name="Hung S.S."/>
            <person name="Kamenetzky L."/>
            <person name="Keane J.A."/>
            <person name="Kiss F."/>
            <person name="Koziol U."/>
            <person name="Lambert O."/>
            <person name="Liu K."/>
            <person name="Luo X."/>
            <person name="Luo Y."/>
            <person name="Macchiaroli N."/>
            <person name="Nichol S."/>
            <person name="Paps J."/>
            <person name="Parkinson J."/>
            <person name="Pouchkina-Stantcheva N."/>
            <person name="Riddiford N."/>
            <person name="Rosenzvit M."/>
            <person name="Salinas G."/>
            <person name="Wasmuth J.D."/>
            <person name="Zamanian M."/>
            <person name="Zheng Y."/>
            <person name="Cai X."/>
            <person name="Soberon X."/>
            <person name="Olson P.D."/>
            <person name="Laclette J.P."/>
            <person name="Brehm K."/>
            <person name="Berriman M."/>
            <person name="Garciarrubio A."/>
            <person name="Bobes R.J."/>
            <person name="Fragoso G."/>
            <person name="Sanchez-Flores A."/>
            <person name="Estrada K."/>
            <person name="Cevallos M.A."/>
            <person name="Morett E."/>
            <person name="Gonzalez V."/>
            <person name="Portillo T."/>
            <person name="Ochoa-Leyva A."/>
            <person name="Jose M.V."/>
            <person name="Sciutto E."/>
            <person name="Landa A."/>
            <person name="Jimenez L."/>
            <person name="Valdes V."/>
            <person name="Carrero J.C."/>
            <person name="Larralde C."/>
            <person name="Morales-Montor J."/>
            <person name="Limon-Lason J."/>
            <person name="Soberon X."/>
            <person name="Laclette J.P."/>
        </authorList>
    </citation>
    <scope>NUCLEOTIDE SEQUENCE [LARGE SCALE GENOMIC DNA]</scope>
</reference>
<feature type="region of interest" description="Disordered" evidence="1">
    <location>
        <begin position="1"/>
        <end position="59"/>
    </location>
</feature>
<dbReference type="Gene3D" id="2.30.30.140">
    <property type="match status" value="1"/>
</dbReference>
<dbReference type="InterPro" id="IPR043151">
    <property type="entry name" value="BAH_sf"/>
</dbReference>
<name>A0A068WFJ5_ECHGR</name>
<reference evidence="3" key="2">
    <citation type="submission" date="2014-06" db="EMBL/GenBank/DDBJ databases">
        <authorList>
            <person name="Aslett M."/>
        </authorList>
    </citation>
    <scope>NUCLEOTIDE SEQUENCE</scope>
</reference>
<dbReference type="AlphaFoldDB" id="A0A068WFJ5"/>
<feature type="compositionally biased region" description="Pro residues" evidence="1">
    <location>
        <begin position="337"/>
        <end position="348"/>
    </location>
</feature>
<dbReference type="EMBL" id="LK028578">
    <property type="protein sequence ID" value="CDS18531.1"/>
    <property type="molecule type" value="Genomic_DNA"/>
</dbReference>
<dbReference type="GO" id="GO:0003682">
    <property type="term" value="F:chromatin binding"/>
    <property type="evidence" value="ECO:0007669"/>
    <property type="project" value="InterPro"/>
</dbReference>
<feature type="region of interest" description="Disordered" evidence="1">
    <location>
        <begin position="914"/>
        <end position="934"/>
    </location>
</feature>
<sequence length="1164" mass="127493">MCSNTPKSSNADIPSGLNFSPPGMQTQGLPLTVNDHGDSVDGPVVTVSPPPSSPHSSSCDGLVDLTAHNRRCYHLSSRRFEDCSSFNSVPPQASSPLPSSPPLLSSVNNASARNAGEQTPVGRSEVDLAFTEPQSGCDIGVPGTSTPLDLSMQSHTDSSDIHYFHHIADGISCSKRLLERVEKFLDAAINLFANPLDLYTAPQNILSEEDATEAAAAASAAVLARRLREVMATAKKQATEVGVADSPTIPFALSDFYRSLPLREPSFSLVLRHLLCLPEWQALASLRYPTARGKELADQLAMIDKDLTRCKRKNLMQRRRAASRQSVAPQTVKSPPQMSPKPQQPPFPNTYTDPNTCPLSLLSMVIDQKGTEPSSPSQVLQMSPLSVDTGTLAETAKVCPLSDLGPRAWTATPPPPPPLQASGSITMRNRSFSFPKRLATPLTAPSINRRKVKTPLRAATSATGVWPPKRRRSEVSRKVRCASESVDSCEVAFDVSTSPLRLREQLTIQMKDTADPHQSGSSAHHSAKVSLTQTRPPFSSLPAVSGFGCVSNFDVTLKYAQIRKHHPNLKLDDPRLAYDYRQSGMRLYYKPTASLSPSTSSLATIDTSSVSSHHPPQRRPPPPQRTSKSSLRRQRKASLEHFAAPLIAYDKAKLDEAEEEGMDDELLQRPPTPDLRRIDLDLSDLSNGLRILLIEDTHLRAGTLYLEDASTSYSSERDNAHDRQCLIRLDQPEKVESPPPLRLAPGTSSSCGVGGSGGASFFTTSVKRRRLGEVRLHAWQVLQQAVLEVVPASIRQLPPGTRVCAAWSDTLAINLYPGVISELDPDKPLPADNCLCIDFDDGDHREVPLRHIRMLPDHFANLNELGRASCTPIACATNTDTVEVHRSHTSPQLSPVSPKGKRMVSVTQRSRLVNGGTSSLKEPSPAVHGGNNWLNNWPKDEEKVKPPLRVIWKPHGRLRKRYNGMPCYRSLRRNRDGLVVRLGDVVKFNSGGNDQAYLGEIKIIYAPRHNELSPLVCASWFYCPEEAGEDGKRVANYEGAVFVTDHTDDNEATCIINRVQIARNYTEYRLSRQGKFTELAKENEKQAPPCEDEPTSVVDDSEEGDSSSDGELPTYFIAGKFDPLTGRVLAWDPDLSTELHLQVSTSPPPPQLPSSPPSPTSHVH</sequence>
<dbReference type="PROSITE" id="PS51038">
    <property type="entry name" value="BAH"/>
    <property type="match status" value="1"/>
</dbReference>
<dbReference type="PANTHER" id="PTHR12505:SF24">
    <property type="entry name" value="PROTEIN WINGED EYE"/>
    <property type="match status" value="1"/>
</dbReference>
<dbReference type="Proteomes" id="UP000492820">
    <property type="component" value="Unassembled WGS sequence"/>
</dbReference>
<dbReference type="WBParaSite" id="EgrG_000631800">
    <property type="protein sequence ID" value="EgrG_000631800"/>
    <property type="gene ID" value="EgrG_000631800"/>
</dbReference>
<feature type="compositionally biased region" description="Acidic residues" evidence="1">
    <location>
        <begin position="1090"/>
        <end position="1108"/>
    </location>
</feature>
<feature type="region of interest" description="Disordered" evidence="1">
    <location>
        <begin position="1080"/>
        <end position="1115"/>
    </location>
</feature>
<accession>A0A068WFJ5</accession>
<feature type="region of interest" description="Disordered" evidence="1">
    <location>
        <begin position="315"/>
        <end position="354"/>
    </location>
</feature>
<protein>
    <submittedName>
        <fullName evidence="3 5">Serine rich repeat protein</fullName>
    </submittedName>
</protein>
<gene>
    <name evidence="3" type="ORF">EgrG_000631800</name>
</gene>
<feature type="region of interest" description="Disordered" evidence="1">
    <location>
        <begin position="591"/>
        <end position="635"/>
    </location>
</feature>
<feature type="region of interest" description="Disordered" evidence="1">
    <location>
        <begin position="83"/>
        <end position="122"/>
    </location>
</feature>
<feature type="compositionally biased region" description="Pro residues" evidence="1">
    <location>
        <begin position="1146"/>
        <end position="1164"/>
    </location>
</feature>
<dbReference type="PANTHER" id="PTHR12505">
    <property type="entry name" value="PHD FINGER TRANSCRIPTION FACTOR"/>
    <property type="match status" value="1"/>
</dbReference>
<feature type="region of interest" description="Disordered" evidence="1">
    <location>
        <begin position="1140"/>
        <end position="1164"/>
    </location>
</feature>
<proteinExistence type="predicted"/>
<dbReference type="InterPro" id="IPR048924">
    <property type="entry name" value="BAHCC1-like_Tudor"/>
</dbReference>
<dbReference type="InterPro" id="IPR052429">
    <property type="entry name" value="BAH_domain_protein"/>
</dbReference>
<feature type="domain" description="BAH" evidence="2">
    <location>
        <begin position="978"/>
        <end position="1093"/>
    </location>
</feature>
<evidence type="ECO:0000259" key="2">
    <source>
        <dbReference type="PROSITE" id="PS51038"/>
    </source>
</evidence>
<feature type="compositionally biased region" description="Low complexity" evidence="1">
    <location>
        <begin position="88"/>
        <end position="111"/>
    </location>
</feature>
<evidence type="ECO:0000313" key="3">
    <source>
        <dbReference type="EMBL" id="CDS18531.1"/>
    </source>
</evidence>
<feature type="region of interest" description="Disordered" evidence="1">
    <location>
        <begin position="512"/>
        <end position="531"/>
    </location>
</feature>
<feature type="compositionally biased region" description="Polar residues" evidence="1">
    <location>
        <begin position="1"/>
        <end position="12"/>
    </location>
</feature>
<dbReference type="Pfam" id="PF21744">
    <property type="entry name" value="BAHCC1-like_Tudor"/>
    <property type="match status" value="1"/>
</dbReference>
<dbReference type="Gene3D" id="2.30.30.490">
    <property type="match status" value="1"/>
</dbReference>
<evidence type="ECO:0000256" key="1">
    <source>
        <dbReference type="SAM" id="MobiDB-lite"/>
    </source>
</evidence>
<organism evidence="3">
    <name type="scientific">Echinococcus granulosus</name>
    <name type="common">Hydatid tapeworm</name>
    <dbReference type="NCBI Taxonomy" id="6210"/>
    <lineage>
        <taxon>Eukaryota</taxon>
        <taxon>Metazoa</taxon>
        <taxon>Spiralia</taxon>
        <taxon>Lophotrochozoa</taxon>
        <taxon>Platyhelminthes</taxon>
        <taxon>Cestoda</taxon>
        <taxon>Eucestoda</taxon>
        <taxon>Cyclophyllidea</taxon>
        <taxon>Taeniidae</taxon>
        <taxon>Echinococcus</taxon>
        <taxon>Echinococcus granulosus group</taxon>
    </lineage>
</organism>
<feature type="compositionally biased region" description="Low complexity" evidence="1">
    <location>
        <begin position="591"/>
        <end position="614"/>
    </location>
</feature>
<evidence type="ECO:0000313" key="4">
    <source>
        <dbReference type="Proteomes" id="UP000492820"/>
    </source>
</evidence>
<dbReference type="InterPro" id="IPR001025">
    <property type="entry name" value="BAH_dom"/>
</dbReference>